<dbReference type="InterPro" id="IPR016159">
    <property type="entry name" value="Cullin_repeat-like_dom_sf"/>
</dbReference>
<protein>
    <submittedName>
        <fullName evidence="5">Cullin N-terminal domain-containing protein</fullName>
    </submittedName>
</protein>
<feature type="domain" description="Cullin N-terminal" evidence="3">
    <location>
        <begin position="95"/>
        <end position="250"/>
    </location>
</feature>
<keyword evidence="2" id="KW-0833">Ubl conjugation pathway</keyword>
<sequence>MMKFENIPFEVDFETKFHYESVYEKFPLPDISSMQRIFVDWNVQELDPQSVQVIQEKYPGKAKNCTHITRQIEFGNFKFNIRIKVISLEPSNIIWKNIEHGLHDVFQDASHARQTYIKSYNYCYEFLTFSGMERPVTHSTDSHNTVGMIMYENVRRFITENVAEMLSVCRNLEGDALLNTYSELWKRFELGSDIANGIFSYLNRHWIRRAIEDRHENVHEISHLAKIIWKRNFFDRIREDLESAILNKAKNPHISSFEEIYKQIDEIFGGDSIGFDQIVIQAAIGFVMKSLQHSNGNLVEMEVNQLLANRITTQQLNNLFMFCLRSLLDKGYLKKDEDEEGVCFLSRLGTGLSLGRSGSGAGLSFAQKFRDGMPKNPGFSERDGIDHYFS</sequence>
<comment type="similarity">
    <text evidence="1">Belongs to the cullin family.</text>
</comment>
<dbReference type="AlphaFoldDB" id="A0A914CL50"/>
<proteinExistence type="inferred from homology"/>
<evidence type="ECO:0000313" key="4">
    <source>
        <dbReference type="Proteomes" id="UP000887540"/>
    </source>
</evidence>
<dbReference type="Pfam" id="PF00888">
    <property type="entry name" value="Cullin"/>
    <property type="match status" value="1"/>
</dbReference>
<evidence type="ECO:0000313" key="5">
    <source>
        <dbReference type="WBParaSite" id="ACRNAN_scaffold11997.g31044.t1"/>
    </source>
</evidence>
<dbReference type="Gene3D" id="1.20.1310.10">
    <property type="entry name" value="Cullin Repeats"/>
    <property type="match status" value="1"/>
</dbReference>
<evidence type="ECO:0000256" key="2">
    <source>
        <dbReference type="ARBA" id="ARBA00022786"/>
    </source>
</evidence>
<dbReference type="GO" id="GO:0006511">
    <property type="term" value="P:ubiquitin-dependent protein catabolic process"/>
    <property type="evidence" value="ECO:0007669"/>
    <property type="project" value="InterPro"/>
</dbReference>
<organism evidence="4 5">
    <name type="scientific">Acrobeloides nanus</name>
    <dbReference type="NCBI Taxonomy" id="290746"/>
    <lineage>
        <taxon>Eukaryota</taxon>
        <taxon>Metazoa</taxon>
        <taxon>Ecdysozoa</taxon>
        <taxon>Nematoda</taxon>
        <taxon>Chromadorea</taxon>
        <taxon>Rhabditida</taxon>
        <taxon>Tylenchina</taxon>
        <taxon>Cephalobomorpha</taxon>
        <taxon>Cephaloboidea</taxon>
        <taxon>Cephalobidae</taxon>
        <taxon>Acrobeloides</taxon>
    </lineage>
</organism>
<dbReference type="InterPro" id="IPR001373">
    <property type="entry name" value="Cullin_N"/>
</dbReference>
<dbReference type="GO" id="GO:0031625">
    <property type="term" value="F:ubiquitin protein ligase binding"/>
    <property type="evidence" value="ECO:0007669"/>
    <property type="project" value="InterPro"/>
</dbReference>
<dbReference type="Proteomes" id="UP000887540">
    <property type="component" value="Unplaced"/>
</dbReference>
<reference evidence="5" key="1">
    <citation type="submission" date="2022-11" db="UniProtKB">
        <authorList>
            <consortium name="WormBaseParasite"/>
        </authorList>
    </citation>
    <scope>IDENTIFICATION</scope>
</reference>
<dbReference type="WBParaSite" id="ACRNAN_scaffold11997.g31044.t1">
    <property type="protein sequence ID" value="ACRNAN_scaffold11997.g31044.t1"/>
    <property type="gene ID" value="ACRNAN_scaffold11997.g31044"/>
</dbReference>
<name>A0A914CL50_9BILA</name>
<keyword evidence="4" id="KW-1185">Reference proteome</keyword>
<dbReference type="SUPFAM" id="SSF74788">
    <property type="entry name" value="Cullin repeat-like"/>
    <property type="match status" value="1"/>
</dbReference>
<evidence type="ECO:0000259" key="3">
    <source>
        <dbReference type="Pfam" id="PF00888"/>
    </source>
</evidence>
<accession>A0A914CL50</accession>
<evidence type="ECO:0000256" key="1">
    <source>
        <dbReference type="ARBA" id="ARBA00006019"/>
    </source>
</evidence>